<dbReference type="RefSeq" id="WP_191765372.1">
    <property type="nucleotide sequence ID" value="NZ_JACSPP010000089.1"/>
</dbReference>
<dbReference type="Pfam" id="PF13149">
    <property type="entry name" value="Mfa_like_1"/>
    <property type="match status" value="1"/>
</dbReference>
<dbReference type="Gene3D" id="2.60.40.2620">
    <property type="entry name" value="Fimbrillin-like"/>
    <property type="match status" value="1"/>
</dbReference>
<reference evidence="1 2" key="1">
    <citation type="submission" date="2020-08" db="EMBL/GenBank/DDBJ databases">
        <title>A Genomic Blueprint of the Chicken Gut Microbiome.</title>
        <authorList>
            <person name="Gilroy R."/>
            <person name="Ravi A."/>
            <person name="Getino M."/>
            <person name="Pursley I."/>
            <person name="Horton D.L."/>
            <person name="Alikhan N.-F."/>
            <person name="Baker D."/>
            <person name="Gharbi K."/>
            <person name="Hall N."/>
            <person name="Watson M."/>
            <person name="Adriaenssens E.M."/>
            <person name="Foster-Nyarko E."/>
            <person name="Jarju S."/>
            <person name="Secka A."/>
            <person name="Antonio M."/>
            <person name="Oren A."/>
            <person name="Chaudhuri R."/>
            <person name="La Ragione R.M."/>
            <person name="Hildebrand F."/>
            <person name="Pallen M.J."/>
        </authorList>
    </citation>
    <scope>NUCLEOTIDE SEQUENCE [LARGE SCALE GENOMIC DNA]</scope>
    <source>
        <strain evidence="1 2">Sa1CVN1</strain>
    </source>
</reference>
<evidence type="ECO:0000313" key="1">
    <source>
        <dbReference type="EMBL" id="MBD8041998.1"/>
    </source>
</evidence>
<comment type="caution">
    <text evidence="1">The sequence shown here is derived from an EMBL/GenBank/DDBJ whole genome shotgun (WGS) entry which is preliminary data.</text>
</comment>
<dbReference type="PROSITE" id="PS51257">
    <property type="entry name" value="PROKAR_LIPOPROTEIN"/>
    <property type="match status" value="1"/>
</dbReference>
<dbReference type="Proteomes" id="UP000620874">
    <property type="component" value="Unassembled WGS sequence"/>
</dbReference>
<proteinExistence type="predicted"/>
<accession>A0ABR8YCQ7</accession>
<dbReference type="Gene3D" id="2.60.40.2630">
    <property type="match status" value="1"/>
</dbReference>
<protein>
    <submittedName>
        <fullName evidence="1">Fimbrillin family protein</fullName>
    </submittedName>
</protein>
<sequence length="338" mass="35923">MKIAKYIPAAALALVLAGCQSEDDFISSDYANDPMAVHIRAGIEALQTRVNTTGTGNAWDENDQISVTNTSPEAITGKDKAVYEYSNGAWSPAGTDYIVWSDDVENTFEAYYPVVEGKTDSYTQFELPADQSSSNPTETNYIGRADYMTAAASQSKSDALNLTFKHHLAKVTVEISGYGDQYATQKPVFQAPTFTLPTTTTTVDGKTLTVAGNGTTITGLFSEDASTEAKHSFTAVLLPGKYATNDTFVKLNIQGGTPLTVKANVQQLTTGLESGKAYTFNVTVGKNGATINSVTVGDWGTDGWTESGTADAALSFSFSIQTSTDGLTPDDGEYILAD</sequence>
<dbReference type="CDD" id="cd13121">
    <property type="entry name" value="BF2867_like_C"/>
    <property type="match status" value="1"/>
</dbReference>
<dbReference type="InterPro" id="IPR042278">
    <property type="entry name" value="Mfa-like_1_N"/>
</dbReference>
<dbReference type="CDD" id="cd13120">
    <property type="entry name" value="BF2867_like_N"/>
    <property type="match status" value="1"/>
</dbReference>
<evidence type="ECO:0000313" key="2">
    <source>
        <dbReference type="Proteomes" id="UP000620874"/>
    </source>
</evidence>
<dbReference type="EMBL" id="JACSPP010000089">
    <property type="protein sequence ID" value="MBD8041998.1"/>
    <property type="molecule type" value="Genomic_DNA"/>
</dbReference>
<name>A0ABR8YCQ7_9BACT</name>
<dbReference type="InterPro" id="IPR025049">
    <property type="entry name" value="Mfa-like_1"/>
</dbReference>
<gene>
    <name evidence="1" type="ORF">H9625_16440</name>
</gene>
<keyword evidence="2" id="KW-1185">Reference proteome</keyword>
<organism evidence="1 2">
    <name type="scientific">Phocaeicola intestinalis</name>
    <dbReference type="NCBI Taxonomy" id="2762212"/>
    <lineage>
        <taxon>Bacteria</taxon>
        <taxon>Pseudomonadati</taxon>
        <taxon>Bacteroidota</taxon>
        <taxon>Bacteroidia</taxon>
        <taxon>Bacteroidales</taxon>
        <taxon>Bacteroidaceae</taxon>
        <taxon>Phocaeicola</taxon>
    </lineage>
</organism>